<keyword evidence="2" id="KW-0378">Hydrolase</keyword>
<protein>
    <submittedName>
        <fullName evidence="2">Serine protease</fullName>
    </submittedName>
</protein>
<organism evidence="2 3">
    <name type="scientific">Limnothrix redekei LRLZ20PSL1</name>
    <dbReference type="NCBI Taxonomy" id="3112953"/>
    <lineage>
        <taxon>Bacteria</taxon>
        <taxon>Bacillati</taxon>
        <taxon>Cyanobacteriota</taxon>
        <taxon>Cyanophyceae</taxon>
        <taxon>Pseudanabaenales</taxon>
        <taxon>Pseudanabaenaceae</taxon>
        <taxon>Limnothrix</taxon>
    </lineage>
</organism>
<evidence type="ECO:0000313" key="3">
    <source>
        <dbReference type="Proteomes" id="UP001604335"/>
    </source>
</evidence>
<dbReference type="SUPFAM" id="SSF50494">
    <property type="entry name" value="Trypsin-like serine proteases"/>
    <property type="match status" value="1"/>
</dbReference>
<accession>A0ABW7C6R3</accession>
<name>A0ABW7C6R3_9CYAN</name>
<gene>
    <name evidence="2" type="ORF">VPK24_02070</name>
</gene>
<dbReference type="GO" id="GO:0006508">
    <property type="term" value="P:proteolysis"/>
    <property type="evidence" value="ECO:0007669"/>
    <property type="project" value="UniProtKB-KW"/>
</dbReference>
<reference evidence="3" key="1">
    <citation type="journal article" date="2024" name="Algal Res.">
        <title>Biochemical, toxicological and genomic investigation of a high-biomass producing Limnothrix strain isolated from Italian shallow drinking water reservoir.</title>
        <authorList>
            <person name="Simonazzi M."/>
            <person name="Shishido T.K."/>
            <person name="Delbaje E."/>
            <person name="Wahlsten M."/>
            <person name="Fewer D.P."/>
            <person name="Sivonen K."/>
            <person name="Pezzolesi L."/>
            <person name="Pistocchi R."/>
        </authorList>
    </citation>
    <scope>NUCLEOTIDE SEQUENCE [LARGE SCALE GENOMIC DNA]</scope>
    <source>
        <strain evidence="3">LRLZ20PSL1</strain>
    </source>
</reference>
<comment type="caution">
    <text evidence="2">The sequence shown here is derived from an EMBL/GenBank/DDBJ whole genome shotgun (WGS) entry which is preliminary data.</text>
</comment>
<keyword evidence="1" id="KW-0472">Membrane</keyword>
<proteinExistence type="predicted"/>
<keyword evidence="1" id="KW-1133">Transmembrane helix</keyword>
<evidence type="ECO:0000256" key="1">
    <source>
        <dbReference type="SAM" id="Phobius"/>
    </source>
</evidence>
<dbReference type="Pfam" id="PF13365">
    <property type="entry name" value="Trypsin_2"/>
    <property type="match status" value="1"/>
</dbReference>
<dbReference type="InterPro" id="IPR009003">
    <property type="entry name" value="Peptidase_S1_PA"/>
</dbReference>
<keyword evidence="3" id="KW-1185">Reference proteome</keyword>
<keyword evidence="1" id="KW-0812">Transmembrane</keyword>
<dbReference type="InterPro" id="IPR043504">
    <property type="entry name" value="Peptidase_S1_PA_chymotrypsin"/>
</dbReference>
<dbReference type="RefSeq" id="WP_393010281.1">
    <property type="nucleotide sequence ID" value="NZ_JAZAQF010000012.1"/>
</dbReference>
<feature type="transmembrane region" description="Helical" evidence="1">
    <location>
        <begin position="27"/>
        <end position="45"/>
    </location>
</feature>
<sequence length="362" mass="38729">MGCFIASLFVTLTQQGRRWLHHRCVRWWLWVGAAMIVATIPAWAAQALTLDQVDAIASQVTVVIAQGLQKGDIEQRQEWNPGSGVLVAREGQTYYALTALHVVRTRGTVYGVRTSDGEVHFIDDESDPSNIIPLGNEQDEMGSAIAGMDLALVRFTSNLDYPVAVMGNSRRMGRGDRVVVSGWPNPEDDSARRERISSSGALVAISPSPLSDGGYSVLYDNLTRRGMSGGPVLNGDGELVGIHGRGRGDSNGCNQGLLGVDASGNDLGRSLGQALEGNTDASCGMQTVHFLSAAESARIVLAYEDPPVDEQLIARGLAQKPKADTVEDIYAAFTFDVRSLLRDQPSGGCGSVLLGDPCDRPF</sequence>
<evidence type="ECO:0000313" key="2">
    <source>
        <dbReference type="EMBL" id="MFG3816407.1"/>
    </source>
</evidence>
<dbReference type="GO" id="GO:0008233">
    <property type="term" value="F:peptidase activity"/>
    <property type="evidence" value="ECO:0007669"/>
    <property type="project" value="UniProtKB-KW"/>
</dbReference>
<dbReference type="EMBL" id="JAZAQF010000012">
    <property type="protein sequence ID" value="MFG3816407.1"/>
    <property type="molecule type" value="Genomic_DNA"/>
</dbReference>
<dbReference type="Gene3D" id="2.40.10.10">
    <property type="entry name" value="Trypsin-like serine proteases"/>
    <property type="match status" value="2"/>
</dbReference>
<dbReference type="Proteomes" id="UP001604335">
    <property type="component" value="Unassembled WGS sequence"/>
</dbReference>
<keyword evidence="2" id="KW-0645">Protease</keyword>